<dbReference type="InterPro" id="IPR027266">
    <property type="entry name" value="TrmE/GcvT-like"/>
</dbReference>
<comment type="caution">
    <text evidence="1">The sequence shown here is derived from an EMBL/GenBank/DDBJ whole genome shotgun (WGS) entry which is preliminary data.</text>
</comment>
<dbReference type="GO" id="GO:0016226">
    <property type="term" value="P:iron-sulfur cluster assembly"/>
    <property type="evidence" value="ECO:0007669"/>
    <property type="project" value="TreeGrafter"/>
</dbReference>
<feature type="non-terminal residue" evidence="1">
    <location>
        <position position="268"/>
    </location>
</feature>
<dbReference type="PANTHER" id="PTHR22602">
    <property type="entry name" value="TRANSFERASE CAF17, MITOCHONDRIAL-RELATED"/>
    <property type="match status" value="1"/>
</dbReference>
<dbReference type="Gene3D" id="3.30.1360.120">
    <property type="entry name" value="Probable tRNA modification gtpase trme, domain 1"/>
    <property type="match status" value="1"/>
</dbReference>
<dbReference type="AlphaFoldDB" id="A0A1Y3BB52"/>
<accession>A0A1Y3BB52</accession>
<dbReference type="SUPFAM" id="SSF103025">
    <property type="entry name" value="Folate-binding domain"/>
    <property type="match status" value="1"/>
</dbReference>
<dbReference type="GO" id="GO:0005759">
    <property type="term" value="C:mitochondrial matrix"/>
    <property type="evidence" value="ECO:0007669"/>
    <property type="project" value="TreeGrafter"/>
</dbReference>
<sequence>MAIHLRNKQLLRISGPGSFIYLQSLLTNDMRKLLLLPSHAEKSSLPDHQNQFTPVIYSFMLSAVGKVLCDLFVYRGRFISPDCNGSDGDGEFVLEVDKSLATALKRLLLSYNVNKNIKVEFANDLNLWAIFPASLFGKHYHADNIDHTLHPIDSDDLKLVADPRIGSEYFGYRFLTRLGGSNFKDLGPYIKCQSNHERIRLIEGQMTDYIRLKYQLGLAEGQNDIKSGFYFPFEMNGDFVNAISLDKGLYTSEEKTIKIYSTQPIKQR</sequence>
<protein>
    <submittedName>
        <fullName evidence="1">Mitochondrial ransferase CAF17-like protein</fullName>
    </submittedName>
</protein>
<keyword evidence="2" id="KW-1185">Reference proteome</keyword>
<dbReference type="OrthoDB" id="191995at2759"/>
<dbReference type="EMBL" id="MUJZ01029411">
    <property type="protein sequence ID" value="OTF78121.1"/>
    <property type="molecule type" value="Genomic_DNA"/>
</dbReference>
<dbReference type="InterPro" id="IPR045179">
    <property type="entry name" value="YgfZ/GcvT"/>
</dbReference>
<dbReference type="PANTHER" id="PTHR22602:SF0">
    <property type="entry name" value="TRANSFERASE CAF17, MITOCHONDRIAL-RELATED"/>
    <property type="match status" value="1"/>
</dbReference>
<gene>
    <name evidence="1" type="ORF">BLA29_008712</name>
</gene>
<name>A0A1Y3BB52_EURMA</name>
<organism evidence="1 2">
    <name type="scientific">Euroglyphus maynei</name>
    <name type="common">Mayne's house dust mite</name>
    <dbReference type="NCBI Taxonomy" id="6958"/>
    <lineage>
        <taxon>Eukaryota</taxon>
        <taxon>Metazoa</taxon>
        <taxon>Ecdysozoa</taxon>
        <taxon>Arthropoda</taxon>
        <taxon>Chelicerata</taxon>
        <taxon>Arachnida</taxon>
        <taxon>Acari</taxon>
        <taxon>Acariformes</taxon>
        <taxon>Sarcoptiformes</taxon>
        <taxon>Astigmata</taxon>
        <taxon>Psoroptidia</taxon>
        <taxon>Analgoidea</taxon>
        <taxon>Pyroglyphidae</taxon>
        <taxon>Pyroglyphinae</taxon>
        <taxon>Euroglyphus</taxon>
    </lineage>
</organism>
<reference evidence="1 2" key="1">
    <citation type="submission" date="2017-03" db="EMBL/GenBank/DDBJ databases">
        <title>Genome Survey of Euroglyphus maynei.</title>
        <authorList>
            <person name="Arlian L.G."/>
            <person name="Morgan M.S."/>
            <person name="Rider S.D."/>
        </authorList>
    </citation>
    <scope>NUCLEOTIDE SEQUENCE [LARGE SCALE GENOMIC DNA]</scope>
    <source>
        <strain evidence="1">Arlian Lab</strain>
        <tissue evidence="1">Whole body</tissue>
    </source>
</reference>
<dbReference type="Proteomes" id="UP000194236">
    <property type="component" value="Unassembled WGS sequence"/>
</dbReference>
<evidence type="ECO:0000313" key="1">
    <source>
        <dbReference type="EMBL" id="OTF78121.1"/>
    </source>
</evidence>
<evidence type="ECO:0000313" key="2">
    <source>
        <dbReference type="Proteomes" id="UP000194236"/>
    </source>
</evidence>
<proteinExistence type="predicted"/>